<proteinExistence type="predicted"/>
<dbReference type="PROSITE" id="PS51257">
    <property type="entry name" value="PROKAR_LIPOPROTEIN"/>
    <property type="match status" value="1"/>
</dbReference>
<dbReference type="Gene3D" id="3.40.190.10">
    <property type="entry name" value="Periplasmic binding protein-like II"/>
    <property type="match status" value="1"/>
</dbReference>
<dbReference type="GO" id="GO:0022857">
    <property type="term" value="F:transmembrane transporter activity"/>
    <property type="evidence" value="ECO:0007669"/>
    <property type="project" value="InterPro"/>
</dbReference>
<gene>
    <name evidence="3" type="ORF">SCA03_14460</name>
</gene>
<accession>A0A4Y3QUA0</accession>
<evidence type="ECO:0000313" key="3">
    <source>
        <dbReference type="EMBL" id="GEB48895.1"/>
    </source>
</evidence>
<keyword evidence="1" id="KW-0732">Signal</keyword>
<organism evidence="3 4">
    <name type="scientific">Streptomyces cacaoi</name>
    <dbReference type="NCBI Taxonomy" id="1898"/>
    <lineage>
        <taxon>Bacteria</taxon>
        <taxon>Bacillati</taxon>
        <taxon>Actinomycetota</taxon>
        <taxon>Actinomycetes</taxon>
        <taxon>Kitasatosporales</taxon>
        <taxon>Streptomycetaceae</taxon>
        <taxon>Streptomyces</taxon>
    </lineage>
</organism>
<feature type="signal peptide" evidence="1">
    <location>
        <begin position="1"/>
        <end position="29"/>
    </location>
</feature>
<dbReference type="GO" id="GO:0043190">
    <property type="term" value="C:ATP-binding cassette (ABC) transporter complex"/>
    <property type="evidence" value="ECO:0007669"/>
    <property type="project" value="InterPro"/>
</dbReference>
<dbReference type="Gene3D" id="3.40.190.100">
    <property type="entry name" value="Glycine betaine-binding periplasmic protein, domain 2"/>
    <property type="match status" value="1"/>
</dbReference>
<feature type="chain" id="PRO_5038896287" evidence="1">
    <location>
        <begin position="30"/>
        <end position="321"/>
    </location>
</feature>
<dbReference type="InterPro" id="IPR007210">
    <property type="entry name" value="ABC_Gly_betaine_transp_sub-bd"/>
</dbReference>
<evidence type="ECO:0000256" key="1">
    <source>
        <dbReference type="SAM" id="SignalP"/>
    </source>
</evidence>
<sequence>MSRLLRRSRAKTAALAFALLAPLTLGACAGDPGSDEAGTVRLTVPTWTGGEANVAVAAYLLEHELGYHVTTKKMETDDAWRSVGAGKADAILEDWGHPQLARRYVYKKKTMVPAGDVGITGKIGWYVPAYLVDKHPDITDWRKLNRYAPLLRGGRSGDRGQLIEGSRGFVTHDEALLKNLHLDYDAVYTGSESAQIETIQEKVRKHEPFLTYWWRPHWLAADAGLKEVRLPEHYAGCDEDTEAVKCGYPSSSLKKYLSKDFSRKGGKAAEFLKNFQWSEQDQNEVARMIAEDGMTPEAAAGKWVKSNPETWKVWLWGLKGE</sequence>
<dbReference type="EMBL" id="BJMM01000004">
    <property type="protein sequence ID" value="GEB48895.1"/>
    <property type="molecule type" value="Genomic_DNA"/>
</dbReference>
<evidence type="ECO:0000259" key="2">
    <source>
        <dbReference type="Pfam" id="PF04069"/>
    </source>
</evidence>
<dbReference type="Proteomes" id="UP000319210">
    <property type="component" value="Unassembled WGS sequence"/>
</dbReference>
<comment type="caution">
    <text evidence="3">The sequence shown here is derived from an EMBL/GenBank/DDBJ whole genome shotgun (WGS) entry which is preliminary data.</text>
</comment>
<feature type="domain" description="ABC-type glycine betaine transport system substrate-binding" evidence="2">
    <location>
        <begin position="39"/>
        <end position="305"/>
    </location>
</feature>
<name>A0A4Y3QUA0_STRCI</name>
<dbReference type="Pfam" id="PF04069">
    <property type="entry name" value="OpuAC"/>
    <property type="match status" value="1"/>
</dbReference>
<protein>
    <submittedName>
        <fullName evidence="3">Glycine/betaine-binding protein</fullName>
    </submittedName>
</protein>
<keyword evidence="4" id="KW-1185">Reference proteome</keyword>
<dbReference type="SUPFAM" id="SSF53850">
    <property type="entry name" value="Periplasmic binding protein-like II"/>
    <property type="match status" value="1"/>
</dbReference>
<evidence type="ECO:0000313" key="4">
    <source>
        <dbReference type="Proteomes" id="UP000319210"/>
    </source>
</evidence>
<dbReference type="AlphaFoldDB" id="A0A4Y3QUA0"/>
<dbReference type="RefSeq" id="WP_030874561.1">
    <property type="nucleotide sequence ID" value="NZ_BJMM01000004.1"/>
</dbReference>
<reference evidence="3 4" key="1">
    <citation type="submission" date="2019-06" db="EMBL/GenBank/DDBJ databases">
        <title>Whole genome shotgun sequence of Streptomyces cacaoi subsp. cacaoi NBRC 12748.</title>
        <authorList>
            <person name="Hosoyama A."/>
            <person name="Uohara A."/>
            <person name="Ohji S."/>
            <person name="Ichikawa N."/>
        </authorList>
    </citation>
    <scope>NUCLEOTIDE SEQUENCE [LARGE SCALE GENOMIC DNA]</scope>
    <source>
        <strain evidence="3 4">NBRC 12748</strain>
    </source>
</reference>